<sequence precursor="true">MDKSMKPFKLILTGVFAAMLVTGCAGTAPVKNVSQNIAGSHSNAQVRQAILSAGLNRGWIMNPTADGVIDGKILLRGHSADIRITYNTNSYQINYITSGNMDAKDGKIHPNYNRWVANLDKDIQLELARQNIK</sequence>
<dbReference type="EMBL" id="CP000826">
    <property type="protein sequence ID" value="ABV39993.1"/>
    <property type="molecule type" value="Genomic_DNA"/>
</dbReference>
<proteinExistence type="predicted"/>
<gene>
    <name evidence="2" type="ordered locus">Spro_0887</name>
</gene>
<dbReference type="KEGG" id="spe:Spro_0887"/>
<dbReference type="eggNOG" id="ENOG50330UM">
    <property type="taxonomic scope" value="Bacteria"/>
</dbReference>
<dbReference type="HOGENOM" id="CLU_148014_0_0_6"/>
<keyword evidence="1" id="KW-0732">Signal</keyword>
<evidence type="ECO:0000313" key="2">
    <source>
        <dbReference type="EMBL" id="ABV39993.1"/>
    </source>
</evidence>
<dbReference type="PROSITE" id="PS51257">
    <property type="entry name" value="PROKAR_LIPOPROTEIN"/>
    <property type="match status" value="1"/>
</dbReference>
<keyword evidence="2" id="KW-0449">Lipoprotein</keyword>
<accession>A8GA53</accession>
<dbReference type="STRING" id="399741.Spro_0887"/>
<feature type="chain" id="PRO_5002721775" evidence="1">
    <location>
        <begin position="28"/>
        <end position="133"/>
    </location>
</feature>
<evidence type="ECO:0000256" key="1">
    <source>
        <dbReference type="SAM" id="SignalP"/>
    </source>
</evidence>
<reference evidence="2" key="1">
    <citation type="submission" date="2007-09" db="EMBL/GenBank/DDBJ databases">
        <title>Complete sequence of chromosome of Serratia proteamaculans 568.</title>
        <authorList>
            <consortium name="US DOE Joint Genome Institute"/>
            <person name="Copeland A."/>
            <person name="Lucas S."/>
            <person name="Lapidus A."/>
            <person name="Barry K."/>
            <person name="Glavina del Rio T."/>
            <person name="Dalin E."/>
            <person name="Tice H."/>
            <person name="Pitluck S."/>
            <person name="Chain P."/>
            <person name="Malfatti S."/>
            <person name="Shin M."/>
            <person name="Vergez L."/>
            <person name="Schmutz J."/>
            <person name="Larimer F."/>
            <person name="Land M."/>
            <person name="Hauser L."/>
            <person name="Kyrpides N."/>
            <person name="Kim E."/>
            <person name="Taghavi S."/>
            <person name="Newman L."/>
            <person name="Vangronsveld J."/>
            <person name="van der Lelie D."/>
            <person name="Richardson P."/>
        </authorList>
    </citation>
    <scope>NUCLEOTIDE SEQUENCE [LARGE SCALE GENOMIC DNA]</scope>
    <source>
        <strain evidence="2">568</strain>
    </source>
</reference>
<organism evidence="2">
    <name type="scientific">Serratia proteamaculans (strain 568)</name>
    <dbReference type="NCBI Taxonomy" id="399741"/>
    <lineage>
        <taxon>Bacteria</taxon>
        <taxon>Pseudomonadati</taxon>
        <taxon>Pseudomonadota</taxon>
        <taxon>Gammaproteobacteria</taxon>
        <taxon>Enterobacterales</taxon>
        <taxon>Yersiniaceae</taxon>
        <taxon>Serratia</taxon>
    </lineage>
</organism>
<feature type="signal peptide" evidence="1">
    <location>
        <begin position="1"/>
        <end position="27"/>
    </location>
</feature>
<name>A8GA53_SERP5</name>
<protein>
    <submittedName>
        <fullName evidence="2">Putative lipoprotein</fullName>
    </submittedName>
</protein>
<dbReference type="AlphaFoldDB" id="A8GA53"/>